<name>A0A4S4FLS1_9MICO</name>
<evidence type="ECO:0000256" key="3">
    <source>
        <dbReference type="ARBA" id="ARBA00012824"/>
    </source>
</evidence>
<gene>
    <name evidence="7" type="ORF">E6C64_10705</name>
</gene>
<reference evidence="7 8" key="1">
    <citation type="submission" date="2019-04" db="EMBL/GenBank/DDBJ databases">
        <authorList>
            <person name="Jiang L."/>
        </authorList>
    </citation>
    <scope>NUCLEOTIDE SEQUENCE [LARGE SCALE GENOMIC DNA]</scope>
    <source>
        <strain evidence="7 8">YIM 131853</strain>
    </source>
</reference>
<dbReference type="InterPro" id="IPR015890">
    <property type="entry name" value="Chorismate_C"/>
</dbReference>
<evidence type="ECO:0000313" key="8">
    <source>
        <dbReference type="Proteomes" id="UP000309133"/>
    </source>
</evidence>
<protein>
    <recommendedName>
        <fullName evidence="3">isochorismate synthase</fullName>
        <ecNumber evidence="3">5.4.4.2</ecNumber>
    </recommendedName>
    <alternativeName>
        <fullName evidence="5">Isochorismate mutase</fullName>
    </alternativeName>
</protein>
<keyword evidence="8" id="KW-1185">Reference proteome</keyword>
<dbReference type="PANTHER" id="PTHR42839:SF2">
    <property type="entry name" value="ISOCHORISMATE SYNTHASE ENTC"/>
    <property type="match status" value="1"/>
</dbReference>
<evidence type="ECO:0000256" key="5">
    <source>
        <dbReference type="ARBA" id="ARBA00041564"/>
    </source>
</evidence>
<proteinExistence type="inferred from homology"/>
<dbReference type="Pfam" id="PF00425">
    <property type="entry name" value="Chorismate_bind"/>
    <property type="match status" value="1"/>
</dbReference>
<dbReference type="OrthoDB" id="9806579at2"/>
<dbReference type="EMBL" id="SSSM01000004">
    <property type="protein sequence ID" value="THG31141.1"/>
    <property type="molecule type" value="Genomic_DNA"/>
</dbReference>
<comment type="similarity">
    <text evidence="2">Belongs to the isochorismate synthase family.</text>
</comment>
<evidence type="ECO:0000259" key="6">
    <source>
        <dbReference type="Pfam" id="PF00425"/>
    </source>
</evidence>
<dbReference type="PANTHER" id="PTHR42839">
    <property type="entry name" value="ISOCHORISMATE SYNTHASE ENTC"/>
    <property type="match status" value="1"/>
</dbReference>
<evidence type="ECO:0000256" key="4">
    <source>
        <dbReference type="ARBA" id="ARBA00023235"/>
    </source>
</evidence>
<evidence type="ECO:0000256" key="1">
    <source>
        <dbReference type="ARBA" id="ARBA00000799"/>
    </source>
</evidence>
<dbReference type="AlphaFoldDB" id="A0A4S4FLS1"/>
<dbReference type="SUPFAM" id="SSF56322">
    <property type="entry name" value="ADC synthase"/>
    <property type="match status" value="1"/>
</dbReference>
<accession>A0A4S4FLS1</accession>
<comment type="caution">
    <text evidence="7">The sequence shown here is derived from an EMBL/GenBank/DDBJ whole genome shotgun (WGS) entry which is preliminary data.</text>
</comment>
<evidence type="ECO:0000313" key="7">
    <source>
        <dbReference type="EMBL" id="THG31141.1"/>
    </source>
</evidence>
<evidence type="ECO:0000256" key="2">
    <source>
        <dbReference type="ARBA" id="ARBA00005297"/>
    </source>
</evidence>
<dbReference type="EC" id="5.4.4.2" evidence="3"/>
<dbReference type="GO" id="GO:0008909">
    <property type="term" value="F:isochorismate synthase activity"/>
    <property type="evidence" value="ECO:0007669"/>
    <property type="project" value="UniProtKB-EC"/>
</dbReference>
<dbReference type="NCBIfam" id="TIGR00543">
    <property type="entry name" value="isochor_syn"/>
    <property type="match status" value="1"/>
</dbReference>
<dbReference type="Proteomes" id="UP000309133">
    <property type="component" value="Unassembled WGS sequence"/>
</dbReference>
<sequence length="409" mass="43100">MAVTTTALPIEAHELESLLALADPQNPLIWLRHGEGMIGLGEALRLSFEGPERFADAASAWRAVVGQAEIDDRVGVPGTGLVAFGSFAFAAGSAAASTLLVPRTIVGHRDGVSWLTRIALRDELGSDPAETPTPHEDGPAYPLEFIRGTLDAAGYARAVRAAVGRIEAGDVGKVVLARDIFAPIPADADLRHPLRRLATSYPDTWTFALDGLIGSSPETLVRVDHKAVSARVLAGSTGRRTDAAADRRAAEELADSEKNQQEHGFAVRSILESLGRHTSALTVSDPFTLRLPNIWHLASDLDGILADGSSSLDLLGALHPTAAVAGTPTPAALDLIDELEPFDRGVYAGPVGWVDARGDGEWAIALRCGVVADGRVTAYAGCGIVAGSEPQRELAETRLKFRPIVDAFA</sequence>
<feature type="domain" description="Chorismate-utilising enzyme C-terminal" evidence="6">
    <location>
        <begin position="153"/>
        <end position="400"/>
    </location>
</feature>
<keyword evidence="4 7" id="KW-0413">Isomerase</keyword>
<comment type="catalytic activity">
    <reaction evidence="1">
        <text>chorismate = isochorismate</text>
        <dbReference type="Rhea" id="RHEA:18985"/>
        <dbReference type="ChEBI" id="CHEBI:29748"/>
        <dbReference type="ChEBI" id="CHEBI:29780"/>
        <dbReference type="EC" id="5.4.4.2"/>
    </reaction>
</comment>
<dbReference type="Gene3D" id="3.60.120.10">
    <property type="entry name" value="Anthranilate synthase"/>
    <property type="match status" value="1"/>
</dbReference>
<dbReference type="InterPro" id="IPR005801">
    <property type="entry name" value="ADC_synthase"/>
</dbReference>
<organism evidence="7 8">
    <name type="scientific">Naasia lichenicola</name>
    <dbReference type="NCBI Taxonomy" id="2565933"/>
    <lineage>
        <taxon>Bacteria</taxon>
        <taxon>Bacillati</taxon>
        <taxon>Actinomycetota</taxon>
        <taxon>Actinomycetes</taxon>
        <taxon>Micrococcales</taxon>
        <taxon>Microbacteriaceae</taxon>
        <taxon>Naasia</taxon>
    </lineage>
</organism>
<dbReference type="InterPro" id="IPR004561">
    <property type="entry name" value="IsoChor_synthase"/>
</dbReference>